<organism evidence="2 3">
    <name type="scientific">Microbacterium awajiense</name>
    <dbReference type="NCBI Taxonomy" id="415214"/>
    <lineage>
        <taxon>Bacteria</taxon>
        <taxon>Bacillati</taxon>
        <taxon>Actinomycetota</taxon>
        <taxon>Actinomycetes</taxon>
        <taxon>Micrococcales</taxon>
        <taxon>Microbacteriaceae</taxon>
        <taxon>Microbacterium</taxon>
    </lineage>
</organism>
<gene>
    <name evidence="2" type="ORF">GCM10022200_19460</name>
</gene>
<keyword evidence="2" id="KW-0503">Monooxygenase</keyword>
<proteinExistence type="predicted"/>
<dbReference type="Proteomes" id="UP001501697">
    <property type="component" value="Unassembled WGS sequence"/>
</dbReference>
<dbReference type="EMBL" id="BAAAYU010000005">
    <property type="protein sequence ID" value="GAA3636228.1"/>
    <property type="molecule type" value="Genomic_DNA"/>
</dbReference>
<protein>
    <submittedName>
        <fullName evidence="2">Quinol monooxygenase</fullName>
    </submittedName>
</protein>
<dbReference type="PANTHER" id="PTHR33336:SF3">
    <property type="entry name" value="ABM DOMAIN-CONTAINING PROTEIN"/>
    <property type="match status" value="1"/>
</dbReference>
<name>A0ABP7AMF3_9MICO</name>
<keyword evidence="2" id="KW-0560">Oxidoreductase</keyword>
<dbReference type="SUPFAM" id="SSF54909">
    <property type="entry name" value="Dimeric alpha+beta barrel"/>
    <property type="match status" value="1"/>
</dbReference>
<dbReference type="RefSeq" id="WP_344737979.1">
    <property type="nucleotide sequence ID" value="NZ_BAAAYU010000005.1"/>
</dbReference>
<comment type="caution">
    <text evidence="2">The sequence shown here is derived from an EMBL/GenBank/DDBJ whole genome shotgun (WGS) entry which is preliminary data.</text>
</comment>
<dbReference type="PANTHER" id="PTHR33336">
    <property type="entry name" value="QUINOL MONOOXYGENASE YGIN-RELATED"/>
    <property type="match status" value="1"/>
</dbReference>
<dbReference type="Pfam" id="PF03992">
    <property type="entry name" value="ABM"/>
    <property type="match status" value="1"/>
</dbReference>
<dbReference type="InterPro" id="IPR050744">
    <property type="entry name" value="AI-2_Isomerase_LsrG"/>
</dbReference>
<dbReference type="Gene3D" id="3.30.70.100">
    <property type="match status" value="1"/>
</dbReference>
<evidence type="ECO:0000259" key="1">
    <source>
        <dbReference type="PROSITE" id="PS51725"/>
    </source>
</evidence>
<feature type="domain" description="ABM" evidence="1">
    <location>
        <begin position="7"/>
        <end position="93"/>
    </location>
</feature>
<accession>A0ABP7AMF3</accession>
<keyword evidence="3" id="KW-1185">Reference proteome</keyword>
<dbReference type="InterPro" id="IPR007138">
    <property type="entry name" value="ABM_dom"/>
</dbReference>
<sequence>MNPNDEVAVVAVIHPHPDRLDDAKAAVSAALDAVRAEDGCLQYDPHLADDGTIIMVERWASREALAAHSAGAPVTLLLERLEDLVTAPVGVTIAEAF</sequence>
<dbReference type="PROSITE" id="PS51725">
    <property type="entry name" value="ABM"/>
    <property type="match status" value="1"/>
</dbReference>
<dbReference type="InterPro" id="IPR011008">
    <property type="entry name" value="Dimeric_a/b-barrel"/>
</dbReference>
<dbReference type="GO" id="GO:0004497">
    <property type="term" value="F:monooxygenase activity"/>
    <property type="evidence" value="ECO:0007669"/>
    <property type="project" value="UniProtKB-KW"/>
</dbReference>
<reference evidence="3" key="1">
    <citation type="journal article" date="2019" name="Int. J. Syst. Evol. Microbiol.">
        <title>The Global Catalogue of Microorganisms (GCM) 10K type strain sequencing project: providing services to taxonomists for standard genome sequencing and annotation.</title>
        <authorList>
            <consortium name="The Broad Institute Genomics Platform"/>
            <consortium name="The Broad Institute Genome Sequencing Center for Infectious Disease"/>
            <person name="Wu L."/>
            <person name="Ma J."/>
        </authorList>
    </citation>
    <scope>NUCLEOTIDE SEQUENCE [LARGE SCALE GENOMIC DNA]</scope>
    <source>
        <strain evidence="3">JCM 16544</strain>
    </source>
</reference>
<evidence type="ECO:0000313" key="2">
    <source>
        <dbReference type="EMBL" id="GAA3636228.1"/>
    </source>
</evidence>
<evidence type="ECO:0000313" key="3">
    <source>
        <dbReference type="Proteomes" id="UP001501697"/>
    </source>
</evidence>